<evidence type="ECO:0000256" key="10">
    <source>
        <dbReference type="ARBA" id="ARBA00022827"/>
    </source>
</evidence>
<keyword evidence="8" id="KW-0288">FMN</keyword>
<evidence type="ECO:0000313" key="18">
    <source>
        <dbReference type="Proteomes" id="UP000284557"/>
    </source>
</evidence>
<reference evidence="17 18" key="1">
    <citation type="submission" date="2018-08" db="EMBL/GenBank/DDBJ databases">
        <title>Linezolid Resistance in Mycobacterium abscessus: MIC Distribution and Comprehensive Investigation of Resistance Mechanisms.</title>
        <authorList>
            <person name="Ye M."/>
            <person name="Xu L."/>
            <person name="Zou Y."/>
            <person name="Li B."/>
            <person name="Guo Q."/>
            <person name="Zhang Y."/>
            <person name="Zhan M."/>
            <person name="Xu B."/>
            <person name="Yu F."/>
            <person name="Zhang Z."/>
            <person name="Chu H."/>
        </authorList>
    </citation>
    <scope>NUCLEOTIDE SEQUENCE [LARGE SCALE GENOMIC DNA]</scope>
    <source>
        <strain evidence="17 18">G143</strain>
    </source>
</reference>
<protein>
    <submittedName>
        <fullName evidence="17">Cytochrome P450</fullName>
    </submittedName>
</protein>
<dbReference type="GO" id="GO:0046872">
    <property type="term" value="F:metal ion binding"/>
    <property type="evidence" value="ECO:0007669"/>
    <property type="project" value="UniProtKB-KW"/>
</dbReference>
<keyword evidence="7" id="KW-0285">Flavoprotein</keyword>
<keyword evidence="11" id="KW-0521">NADP</keyword>
<sequence>MKKSPSYCGYHAGGYRPKQPGHLQFPKPRLDGSGCTVTSTRSAVPETTRLPHPRFRLPFLGDILTVDFNNPCQGLLKEAQRHDGIFEQNLFGFPVPVVTDPALIAEVFDPEHWEKNSGHIVRKLRDVAGDGLFTAYNREPNWAKAHNILLPAFSKTAMIGYHDSIKATVREFINGWENAAHNRAWIAVPEAANRLTTEIIARAGYGTSFNRLDDGSENPFVGTILRELHYANRRTDVLPLYEKIFTKKRIQQHRADKKYARDYVDQLINERRQNPHTGDERRDMLDLMLTAVDPDSGEQLDDNNIGNQILTFLAAGSETSANAISFALHYLSIRPDIAAQARVEIDKLWKGRDFPDIQYEEVAKLRYLRRVVDETLRLWPVAPGIFRQPKHDTTIGNGRYAFSKKKKDWVFVLLLAAHRDAKWGPDANEFNPDRWLNIDAEFRKTVTYKPFGTGERACIGLQFALHEILVALAVILHQYELEPRPGYQLKVTEGITLKPADLRLRLKRRT</sequence>
<keyword evidence="5" id="KW-0813">Transport</keyword>
<evidence type="ECO:0000256" key="14">
    <source>
        <dbReference type="ARBA" id="ARBA00023033"/>
    </source>
</evidence>
<proteinExistence type="inferred from homology"/>
<dbReference type="GO" id="GO:0004497">
    <property type="term" value="F:monooxygenase activity"/>
    <property type="evidence" value="ECO:0007669"/>
    <property type="project" value="UniProtKB-KW"/>
</dbReference>
<keyword evidence="9 15" id="KW-0479">Metal-binding</keyword>
<dbReference type="PROSITE" id="PS00086">
    <property type="entry name" value="CYTOCHROME_P450"/>
    <property type="match status" value="1"/>
</dbReference>
<dbReference type="AlphaFoldDB" id="A0ABD7HMC3"/>
<keyword evidence="14 16" id="KW-0503">Monooxygenase</keyword>
<evidence type="ECO:0000256" key="8">
    <source>
        <dbReference type="ARBA" id="ARBA00022643"/>
    </source>
</evidence>
<dbReference type="Gene3D" id="1.10.630.10">
    <property type="entry name" value="Cytochrome P450"/>
    <property type="match status" value="1"/>
</dbReference>
<evidence type="ECO:0000256" key="4">
    <source>
        <dbReference type="ARBA" id="ARBA00010617"/>
    </source>
</evidence>
<evidence type="ECO:0000256" key="16">
    <source>
        <dbReference type="RuleBase" id="RU000461"/>
    </source>
</evidence>
<dbReference type="Pfam" id="PF00067">
    <property type="entry name" value="p450"/>
    <property type="match status" value="1"/>
</dbReference>
<evidence type="ECO:0000256" key="7">
    <source>
        <dbReference type="ARBA" id="ARBA00022630"/>
    </source>
</evidence>
<dbReference type="PRINTS" id="PR00385">
    <property type="entry name" value="P450"/>
</dbReference>
<dbReference type="EMBL" id="QXBN01000012">
    <property type="protein sequence ID" value="RIT36770.1"/>
    <property type="molecule type" value="Genomic_DNA"/>
</dbReference>
<evidence type="ECO:0000256" key="9">
    <source>
        <dbReference type="ARBA" id="ARBA00022723"/>
    </source>
</evidence>
<dbReference type="InterPro" id="IPR036396">
    <property type="entry name" value="Cyt_P450_sf"/>
</dbReference>
<dbReference type="SUPFAM" id="SSF48264">
    <property type="entry name" value="Cytochrome P450"/>
    <property type="match status" value="1"/>
</dbReference>
<comment type="similarity">
    <text evidence="3">In the N-terminal section; belongs to the cytochrome P450 family.</text>
</comment>
<evidence type="ECO:0000256" key="2">
    <source>
        <dbReference type="ARBA" id="ARBA00001974"/>
    </source>
</evidence>
<evidence type="ECO:0000256" key="12">
    <source>
        <dbReference type="ARBA" id="ARBA00023002"/>
    </source>
</evidence>
<comment type="cofactor">
    <cofactor evidence="2">
        <name>FAD</name>
        <dbReference type="ChEBI" id="CHEBI:57692"/>
    </cofactor>
</comment>
<keyword evidence="10" id="KW-0274">FAD</keyword>
<organism evidence="17 18">
    <name type="scientific">Mycobacteroides abscessus</name>
    <dbReference type="NCBI Taxonomy" id="36809"/>
    <lineage>
        <taxon>Bacteria</taxon>
        <taxon>Bacillati</taxon>
        <taxon>Actinomycetota</taxon>
        <taxon>Actinomycetes</taxon>
        <taxon>Mycobacteriales</taxon>
        <taxon>Mycobacteriaceae</taxon>
        <taxon>Mycobacteroides</taxon>
    </lineage>
</organism>
<name>A0ABD7HMC3_9MYCO</name>
<evidence type="ECO:0000256" key="15">
    <source>
        <dbReference type="PIRSR" id="PIRSR602401-1"/>
    </source>
</evidence>
<evidence type="ECO:0000256" key="13">
    <source>
        <dbReference type="ARBA" id="ARBA00023004"/>
    </source>
</evidence>
<dbReference type="PRINTS" id="PR00463">
    <property type="entry name" value="EP450I"/>
</dbReference>
<comment type="cofactor">
    <cofactor evidence="15">
        <name>heme</name>
        <dbReference type="ChEBI" id="CHEBI:30413"/>
    </cofactor>
</comment>
<dbReference type="InterPro" id="IPR002401">
    <property type="entry name" value="Cyt_P450_E_grp-I"/>
</dbReference>
<feature type="binding site" description="axial binding residue" evidence="15">
    <location>
        <position position="458"/>
    </location>
    <ligand>
        <name>heme</name>
        <dbReference type="ChEBI" id="CHEBI:30413"/>
    </ligand>
    <ligandPart>
        <name>Fe</name>
        <dbReference type="ChEBI" id="CHEBI:18248"/>
    </ligandPart>
</feature>
<comment type="caution">
    <text evidence="17">The sequence shown here is derived from an EMBL/GenBank/DDBJ whole genome shotgun (WGS) entry which is preliminary data.</text>
</comment>
<accession>A0ABD7HMC3</accession>
<dbReference type="Proteomes" id="UP000284557">
    <property type="component" value="Unassembled WGS sequence"/>
</dbReference>
<evidence type="ECO:0000256" key="5">
    <source>
        <dbReference type="ARBA" id="ARBA00022448"/>
    </source>
</evidence>
<dbReference type="FunFam" id="1.10.630.10:FF:000040">
    <property type="entry name" value="Bifunctional cytochrome P450/NADPH--P450 reductase"/>
    <property type="match status" value="1"/>
</dbReference>
<dbReference type="InterPro" id="IPR017972">
    <property type="entry name" value="Cyt_P450_CS"/>
</dbReference>
<keyword evidence="13 15" id="KW-0408">Iron</keyword>
<dbReference type="PANTHER" id="PTHR24291:SF50">
    <property type="entry name" value="BIFUNCTIONAL ALBAFLAVENONE MONOOXYGENASE_TERPENE SYNTHASE"/>
    <property type="match status" value="1"/>
</dbReference>
<dbReference type="InterPro" id="IPR001128">
    <property type="entry name" value="Cyt_P450"/>
</dbReference>
<dbReference type="InterPro" id="IPR050196">
    <property type="entry name" value="Cytochrome_P450_Monoox"/>
</dbReference>
<gene>
    <name evidence="17" type="ORF">D2E76_16055</name>
</gene>
<comment type="similarity">
    <text evidence="4 16">Belongs to the cytochrome P450 family.</text>
</comment>
<keyword evidence="12 16" id="KW-0560">Oxidoreductase</keyword>
<evidence type="ECO:0000256" key="1">
    <source>
        <dbReference type="ARBA" id="ARBA00001917"/>
    </source>
</evidence>
<evidence type="ECO:0000256" key="6">
    <source>
        <dbReference type="ARBA" id="ARBA00022617"/>
    </source>
</evidence>
<evidence type="ECO:0000313" key="17">
    <source>
        <dbReference type="EMBL" id="RIT36770.1"/>
    </source>
</evidence>
<keyword evidence="6 15" id="KW-0349">Heme</keyword>
<evidence type="ECO:0000256" key="11">
    <source>
        <dbReference type="ARBA" id="ARBA00022857"/>
    </source>
</evidence>
<dbReference type="PANTHER" id="PTHR24291">
    <property type="entry name" value="CYTOCHROME P450 FAMILY 4"/>
    <property type="match status" value="1"/>
</dbReference>
<comment type="cofactor">
    <cofactor evidence="1">
        <name>FMN</name>
        <dbReference type="ChEBI" id="CHEBI:58210"/>
    </cofactor>
</comment>
<evidence type="ECO:0000256" key="3">
    <source>
        <dbReference type="ARBA" id="ARBA00010018"/>
    </source>
</evidence>